<evidence type="ECO:0000313" key="6">
    <source>
        <dbReference type="EMBL" id="ETO71820.1"/>
    </source>
</evidence>
<protein>
    <recommendedName>
        <fullName evidence="5">RxLR effector protein</fullName>
    </recommendedName>
</protein>
<proteinExistence type="inferred from homology"/>
<evidence type="ECO:0000256" key="2">
    <source>
        <dbReference type="ARBA" id="ARBA00010400"/>
    </source>
</evidence>
<dbReference type="OrthoDB" id="10395295at2759"/>
<evidence type="ECO:0000256" key="1">
    <source>
        <dbReference type="ARBA" id="ARBA00004613"/>
    </source>
</evidence>
<sequence length="212" mass="23508">MRLLCLVVLVASSFLANGEAFIVDSVTAGIATHLSSGATQSTDTNLRGTRFLRAVEKVSLSAIEDDEERAPTMNFAGMFRDAKETRKWLQYWFNTGESAESVAAKLGAVKLSGVDAAIHENSAALAKYGQMLKDAKEGRKYAYFGTGYQTRKKTMEWLGKWALEEKSLEYVATQLKVLGKNGNMLKVHRNYNAIKAYKEILESVEKIRAKPV</sequence>
<name>A0A080ZYV9_PHYNI</name>
<comment type="function">
    <text evidence="5">Effector that suppresses plant defense responses during pathogen infection.</text>
</comment>
<evidence type="ECO:0000256" key="4">
    <source>
        <dbReference type="ARBA" id="ARBA00022729"/>
    </source>
</evidence>
<dbReference type="Proteomes" id="UP000028582">
    <property type="component" value="Unassembled WGS sequence"/>
</dbReference>
<reference evidence="6 7" key="1">
    <citation type="submission" date="2013-11" db="EMBL/GenBank/DDBJ databases">
        <title>The Genome Sequence of Phytophthora parasitica P1976.</title>
        <authorList>
            <consortium name="The Broad Institute Genomics Platform"/>
            <person name="Russ C."/>
            <person name="Tyler B."/>
            <person name="Panabieres F."/>
            <person name="Shan W."/>
            <person name="Tripathy S."/>
            <person name="Grunwald N."/>
            <person name="Machado M."/>
            <person name="Johnson C.S."/>
            <person name="Walker B."/>
            <person name="Young S."/>
            <person name="Zeng Q."/>
            <person name="Gargeya S."/>
            <person name="Fitzgerald M."/>
            <person name="Haas B."/>
            <person name="Abouelleil A."/>
            <person name="Allen A.W."/>
            <person name="Alvarado L."/>
            <person name="Arachchi H.M."/>
            <person name="Berlin A.M."/>
            <person name="Chapman S.B."/>
            <person name="Gainer-Dewar J."/>
            <person name="Goldberg J."/>
            <person name="Griggs A."/>
            <person name="Gujja S."/>
            <person name="Hansen M."/>
            <person name="Howarth C."/>
            <person name="Imamovic A."/>
            <person name="Ireland A."/>
            <person name="Larimer J."/>
            <person name="McCowan C."/>
            <person name="Murphy C."/>
            <person name="Pearson M."/>
            <person name="Poon T.W."/>
            <person name="Priest M."/>
            <person name="Roberts A."/>
            <person name="Saif S."/>
            <person name="Shea T."/>
            <person name="Sisk P."/>
            <person name="Sykes S."/>
            <person name="Wortman J."/>
            <person name="Nusbaum C."/>
            <person name="Birren B."/>
        </authorList>
    </citation>
    <scope>NUCLEOTIDE SEQUENCE [LARGE SCALE GENOMIC DNA]</scope>
    <source>
        <strain evidence="6 7">P1976</strain>
    </source>
</reference>
<dbReference type="EMBL" id="ANJA01002141">
    <property type="protein sequence ID" value="ETO71820.1"/>
    <property type="molecule type" value="Genomic_DNA"/>
</dbReference>
<feature type="signal peptide" evidence="5">
    <location>
        <begin position="1"/>
        <end position="20"/>
    </location>
</feature>
<evidence type="ECO:0000313" key="7">
    <source>
        <dbReference type="Proteomes" id="UP000028582"/>
    </source>
</evidence>
<dbReference type="InterPro" id="IPR031825">
    <property type="entry name" value="RXLR"/>
</dbReference>
<comment type="caution">
    <text evidence="6">The sequence shown here is derived from an EMBL/GenBank/DDBJ whole genome shotgun (WGS) entry which is preliminary data.</text>
</comment>
<evidence type="ECO:0000256" key="3">
    <source>
        <dbReference type="ARBA" id="ARBA00022525"/>
    </source>
</evidence>
<accession>A0A080ZYV9</accession>
<feature type="chain" id="PRO_5028503026" description="RxLR effector protein" evidence="5">
    <location>
        <begin position="21"/>
        <end position="212"/>
    </location>
</feature>
<gene>
    <name evidence="6" type="ORF">F444_11922</name>
</gene>
<evidence type="ECO:0000256" key="5">
    <source>
        <dbReference type="RuleBase" id="RU367124"/>
    </source>
</evidence>
<keyword evidence="4 5" id="KW-0732">Signal</keyword>
<organism evidence="6 7">
    <name type="scientific">Phytophthora nicotianae P1976</name>
    <dbReference type="NCBI Taxonomy" id="1317066"/>
    <lineage>
        <taxon>Eukaryota</taxon>
        <taxon>Sar</taxon>
        <taxon>Stramenopiles</taxon>
        <taxon>Oomycota</taxon>
        <taxon>Peronosporomycetes</taxon>
        <taxon>Peronosporales</taxon>
        <taxon>Peronosporaceae</taxon>
        <taxon>Phytophthora</taxon>
    </lineage>
</organism>
<dbReference type="AlphaFoldDB" id="A0A080ZYV9"/>
<dbReference type="Pfam" id="PF16810">
    <property type="entry name" value="RXLR"/>
    <property type="match status" value="1"/>
</dbReference>
<comment type="subcellular location">
    <subcellularLocation>
        <location evidence="1 5">Secreted</location>
    </subcellularLocation>
</comment>
<comment type="similarity">
    <text evidence="2 5">Belongs to the RxLR effector family.</text>
</comment>
<comment type="domain">
    <text evidence="5">The RxLR-dEER motif acts to carry the protein into the host cell cytoplasm through binding to cell surface phosphatidylinositol-3-phosphate.</text>
</comment>
<dbReference type="GO" id="GO:0005576">
    <property type="term" value="C:extracellular region"/>
    <property type="evidence" value="ECO:0007669"/>
    <property type="project" value="UniProtKB-SubCell"/>
</dbReference>
<keyword evidence="3 5" id="KW-0964">Secreted</keyword>